<dbReference type="VEuPathDB" id="FungiDB:TRICI_002349"/>
<dbReference type="AlphaFoldDB" id="A0A642V642"/>
<dbReference type="OrthoDB" id="4095921at2759"/>
<evidence type="ECO:0000259" key="13">
    <source>
        <dbReference type="Pfam" id="PF13878"/>
    </source>
</evidence>
<evidence type="ECO:0000256" key="2">
    <source>
        <dbReference type="ARBA" id="ARBA00005816"/>
    </source>
</evidence>
<evidence type="ECO:0000256" key="5">
    <source>
        <dbReference type="ARBA" id="ARBA00022723"/>
    </source>
</evidence>
<dbReference type="Pfam" id="PF13878">
    <property type="entry name" value="zf-C2H2_3"/>
    <property type="match status" value="1"/>
</dbReference>
<evidence type="ECO:0000256" key="12">
    <source>
        <dbReference type="SAM" id="MobiDB-lite"/>
    </source>
</evidence>
<keyword evidence="16" id="KW-1185">Reference proteome</keyword>
<evidence type="ECO:0000256" key="3">
    <source>
        <dbReference type="ARBA" id="ARBA00022043"/>
    </source>
</evidence>
<evidence type="ECO:0000256" key="10">
    <source>
        <dbReference type="ARBA" id="ARBA00023315"/>
    </source>
</evidence>
<comment type="similarity">
    <text evidence="2">Belongs to the acetyltransferase family. ECO subfamily.</text>
</comment>
<dbReference type="GO" id="GO:0007064">
    <property type="term" value="P:mitotic sister chromatid cohesion"/>
    <property type="evidence" value="ECO:0007669"/>
    <property type="project" value="TreeGrafter"/>
</dbReference>
<protein>
    <recommendedName>
        <fullName evidence="3">N-acetyltransferase ECO1</fullName>
    </recommendedName>
    <alternativeName>
        <fullName evidence="11">Establishment of cohesion protein 1</fullName>
    </alternativeName>
</protein>
<dbReference type="Pfam" id="PF13880">
    <property type="entry name" value="Acetyltransf_13"/>
    <property type="match status" value="1"/>
</dbReference>
<evidence type="ECO:0000256" key="11">
    <source>
        <dbReference type="ARBA" id="ARBA00032212"/>
    </source>
</evidence>
<dbReference type="Proteomes" id="UP000761534">
    <property type="component" value="Unassembled WGS sequence"/>
</dbReference>
<dbReference type="InterPro" id="IPR028009">
    <property type="entry name" value="ESCO_Acetyltransf_dom"/>
</dbReference>
<comment type="subcellular location">
    <subcellularLocation>
        <location evidence="1">Nucleus</location>
    </subcellularLocation>
</comment>
<keyword evidence="8" id="KW-0539">Nucleus</keyword>
<evidence type="ECO:0000259" key="14">
    <source>
        <dbReference type="Pfam" id="PF13880"/>
    </source>
</evidence>
<gene>
    <name evidence="15" type="ORF">TRICI_002349</name>
</gene>
<feature type="domain" description="N-acetyltransferase ESCO zinc-finger" evidence="13">
    <location>
        <begin position="27"/>
        <end position="64"/>
    </location>
</feature>
<feature type="domain" description="N-acetyltransferase ESCO acetyl-transferase" evidence="14">
    <location>
        <begin position="173"/>
        <end position="234"/>
    </location>
</feature>
<proteinExistence type="inferred from homology"/>
<sequence length="584" mass="65486">MSIGRISKENAKKKKASGTKKKAPLQQMRLAVGQRLETTCRECGMQYLASDEQDSKLHKKFHSRAYEGVEWNANYGKPVESFPDGSTIFQVDAMSRAAEKRAVEDLLELVNRELNAPMANEGWKTEAGQGAAYIYVAKKRAVGILLVERVSKARWLDIASGELLENTPQVDTVLMGISRIYTTKNHRRTHVATKLLNACTSHFIYGIRVEKTQIAWSQPSTLGTKLALAWSGVHCIPAYTFIAPAKPKLGVVLLGASPRPPGLTSLETMELGVADPGGLGACPQRDQSSSVLLAVLYMGFDEDVGMRYKSDDSSSSNSRTSLAEDIKKNPTQLRKLLSNLFSPSPTATDALSKYHRKTNLSRMTTQQPVARPGIESSPEEFLAKYPFATNILYWNSLGISLNKSDFERLLPPKQLRTGVYHESLDTIDFDVVRSRNPDNLTPWFGYYLVFNSRDAAAMYYQETLGTELCGLQLRLRFVEAQNSKGLHSPILDKTPELSRRNCALILGLPEGFPPLNVLRTLWDYDFIDDDKLAVERLPKGKIRYGGGPFLLRFQNEEEPQRLVREFNKRIFPHTQNEVHIQIVD</sequence>
<dbReference type="GO" id="GO:0000785">
    <property type="term" value="C:chromatin"/>
    <property type="evidence" value="ECO:0007669"/>
    <property type="project" value="TreeGrafter"/>
</dbReference>
<feature type="compositionally biased region" description="Basic and acidic residues" evidence="12">
    <location>
        <begin position="1"/>
        <end position="10"/>
    </location>
</feature>
<dbReference type="GO" id="GO:0008270">
    <property type="term" value="F:zinc ion binding"/>
    <property type="evidence" value="ECO:0007669"/>
    <property type="project" value="UniProtKB-KW"/>
</dbReference>
<evidence type="ECO:0000256" key="9">
    <source>
        <dbReference type="ARBA" id="ARBA00023306"/>
    </source>
</evidence>
<feature type="region of interest" description="Disordered" evidence="12">
    <location>
        <begin position="1"/>
        <end position="24"/>
    </location>
</feature>
<organism evidence="15 16">
    <name type="scientific">Trichomonascus ciferrii</name>
    <dbReference type="NCBI Taxonomy" id="44093"/>
    <lineage>
        <taxon>Eukaryota</taxon>
        <taxon>Fungi</taxon>
        <taxon>Dikarya</taxon>
        <taxon>Ascomycota</taxon>
        <taxon>Saccharomycotina</taxon>
        <taxon>Dipodascomycetes</taxon>
        <taxon>Dipodascales</taxon>
        <taxon>Trichomonascaceae</taxon>
        <taxon>Trichomonascus</taxon>
        <taxon>Trichomonascus ciferrii complex</taxon>
    </lineage>
</organism>
<dbReference type="PANTHER" id="PTHR45884">
    <property type="entry name" value="N-ACETYLTRANSFERASE ECO"/>
    <property type="match status" value="1"/>
</dbReference>
<evidence type="ECO:0000256" key="1">
    <source>
        <dbReference type="ARBA" id="ARBA00004123"/>
    </source>
</evidence>
<keyword evidence="4" id="KW-0808">Transferase</keyword>
<dbReference type="PANTHER" id="PTHR45884:SF2">
    <property type="entry name" value="N-ACETYLTRANSFERASE ECO"/>
    <property type="match status" value="1"/>
</dbReference>
<accession>A0A642V642</accession>
<keyword evidence="6" id="KW-0863">Zinc-finger</keyword>
<keyword evidence="5" id="KW-0479">Metal-binding</keyword>
<evidence type="ECO:0000313" key="16">
    <source>
        <dbReference type="Proteomes" id="UP000761534"/>
    </source>
</evidence>
<evidence type="ECO:0000313" key="15">
    <source>
        <dbReference type="EMBL" id="KAA8915500.1"/>
    </source>
</evidence>
<keyword evidence="10" id="KW-0012">Acyltransferase</keyword>
<evidence type="ECO:0000256" key="6">
    <source>
        <dbReference type="ARBA" id="ARBA00022771"/>
    </source>
</evidence>
<reference evidence="15" key="1">
    <citation type="journal article" date="2019" name="G3 (Bethesda)">
        <title>Genome Assemblies of Two Rare Opportunistic Yeast Pathogens: Diutina rugosa (syn. Candida rugosa) and Trichomonascus ciferrii (syn. Candida ciferrii).</title>
        <authorList>
            <person name="Mixao V."/>
            <person name="Saus E."/>
            <person name="Hansen A.P."/>
            <person name="Lass-Florl C."/>
            <person name="Gabaldon T."/>
        </authorList>
    </citation>
    <scope>NUCLEOTIDE SEQUENCE</scope>
    <source>
        <strain evidence="15">CBS 4856</strain>
    </source>
</reference>
<dbReference type="GO" id="GO:0061733">
    <property type="term" value="F:protein-lysine-acetyltransferase activity"/>
    <property type="evidence" value="ECO:0007669"/>
    <property type="project" value="TreeGrafter"/>
</dbReference>
<name>A0A642V642_9ASCO</name>
<dbReference type="GO" id="GO:0005634">
    <property type="term" value="C:nucleus"/>
    <property type="evidence" value="ECO:0007669"/>
    <property type="project" value="UniProtKB-SubCell"/>
</dbReference>
<keyword evidence="9" id="KW-0131">Cell cycle</keyword>
<evidence type="ECO:0000256" key="8">
    <source>
        <dbReference type="ARBA" id="ARBA00023242"/>
    </source>
</evidence>
<dbReference type="EMBL" id="SWFS01000161">
    <property type="protein sequence ID" value="KAA8915500.1"/>
    <property type="molecule type" value="Genomic_DNA"/>
</dbReference>
<dbReference type="InterPro" id="IPR028005">
    <property type="entry name" value="AcTrfase_ESCO_Znf_dom"/>
</dbReference>
<feature type="compositionally biased region" description="Basic residues" evidence="12">
    <location>
        <begin position="11"/>
        <end position="23"/>
    </location>
</feature>
<evidence type="ECO:0000256" key="4">
    <source>
        <dbReference type="ARBA" id="ARBA00022679"/>
    </source>
</evidence>
<comment type="caution">
    <text evidence="15">The sequence shown here is derived from an EMBL/GenBank/DDBJ whole genome shotgun (WGS) entry which is preliminary data.</text>
</comment>
<evidence type="ECO:0000256" key="7">
    <source>
        <dbReference type="ARBA" id="ARBA00022833"/>
    </source>
</evidence>
<keyword evidence="7" id="KW-0862">Zinc</keyword>